<feature type="signal peptide" evidence="1">
    <location>
        <begin position="1"/>
        <end position="22"/>
    </location>
</feature>
<evidence type="ECO:0000259" key="2">
    <source>
        <dbReference type="PROSITE" id="PS51820"/>
    </source>
</evidence>
<feature type="chain" id="PRO_5037504697" description="PA14 domain-containing protein" evidence="1">
    <location>
        <begin position="23"/>
        <end position="179"/>
    </location>
</feature>
<keyword evidence="1" id="KW-0732">Signal</keyword>
<gene>
    <name evidence="3" type="ORF">GCM10011348_34400</name>
</gene>
<dbReference type="AlphaFoldDB" id="A0A917ZLJ8"/>
<protein>
    <recommendedName>
        <fullName evidence="2">PA14 domain-containing protein</fullName>
    </recommendedName>
</protein>
<name>A0A917ZLJ8_9GAMM</name>
<proteinExistence type="predicted"/>
<dbReference type="SUPFAM" id="SSF56988">
    <property type="entry name" value="Anthrax protective antigen"/>
    <property type="match status" value="1"/>
</dbReference>
<accession>A0A917ZLJ8</accession>
<dbReference type="Pfam" id="PF07691">
    <property type="entry name" value="PA14"/>
    <property type="match status" value="1"/>
</dbReference>
<keyword evidence="4" id="KW-1185">Reference proteome</keyword>
<dbReference type="InterPro" id="IPR011658">
    <property type="entry name" value="PA14_dom"/>
</dbReference>
<comment type="caution">
    <text evidence="3">The sequence shown here is derived from an EMBL/GenBank/DDBJ whole genome shotgun (WGS) entry which is preliminary data.</text>
</comment>
<reference evidence="3 4" key="1">
    <citation type="journal article" date="2014" name="Int. J. Syst. Evol. Microbiol.">
        <title>Complete genome sequence of Corynebacterium casei LMG S-19264T (=DSM 44701T), isolated from a smear-ripened cheese.</title>
        <authorList>
            <consortium name="US DOE Joint Genome Institute (JGI-PGF)"/>
            <person name="Walter F."/>
            <person name="Albersmeier A."/>
            <person name="Kalinowski J."/>
            <person name="Ruckert C."/>
        </authorList>
    </citation>
    <scope>NUCLEOTIDE SEQUENCE [LARGE SCALE GENOMIC DNA]</scope>
    <source>
        <strain evidence="3 4">CGMCC 1.7286</strain>
    </source>
</reference>
<dbReference type="InterPro" id="IPR037524">
    <property type="entry name" value="PA14/GLEYA"/>
</dbReference>
<sequence>MIGVAMSVMASTVLAQGPVALAAPEPGLEVCYIGGFIRHIDEMVRQEDRKQCEPGPVLPQLDYSTGTGNVLTSQDHDGVMARISGFIHLEQAGSYTFAFESNDGVRLEIDGAMILEDPDVHSDQFSDYGYLEVTEPGWYPLLIRYFERKNTSTLKFHWQPPGTEGTMPLVPAVALAHGS</sequence>
<evidence type="ECO:0000313" key="3">
    <source>
        <dbReference type="EMBL" id="GGO85565.1"/>
    </source>
</evidence>
<evidence type="ECO:0000313" key="4">
    <source>
        <dbReference type="Proteomes" id="UP000599578"/>
    </source>
</evidence>
<dbReference type="EMBL" id="BMLT01000009">
    <property type="protein sequence ID" value="GGO85565.1"/>
    <property type="molecule type" value="Genomic_DNA"/>
</dbReference>
<feature type="domain" description="PA14" evidence="2">
    <location>
        <begin position="23"/>
        <end position="174"/>
    </location>
</feature>
<dbReference type="Proteomes" id="UP000599578">
    <property type="component" value="Unassembled WGS sequence"/>
</dbReference>
<dbReference type="SMART" id="SM00758">
    <property type="entry name" value="PA14"/>
    <property type="match status" value="1"/>
</dbReference>
<dbReference type="Gene3D" id="3.90.182.10">
    <property type="entry name" value="Toxin - Anthrax Protective Antigen,domain 1"/>
    <property type="match status" value="1"/>
</dbReference>
<evidence type="ECO:0000256" key="1">
    <source>
        <dbReference type="SAM" id="SignalP"/>
    </source>
</evidence>
<organism evidence="3 4">
    <name type="scientific">Marinobacterium nitratireducens</name>
    <dbReference type="NCBI Taxonomy" id="518897"/>
    <lineage>
        <taxon>Bacteria</taxon>
        <taxon>Pseudomonadati</taxon>
        <taxon>Pseudomonadota</taxon>
        <taxon>Gammaproteobacteria</taxon>
        <taxon>Oceanospirillales</taxon>
        <taxon>Oceanospirillaceae</taxon>
        <taxon>Marinobacterium</taxon>
    </lineage>
</organism>
<dbReference type="PROSITE" id="PS51820">
    <property type="entry name" value="PA14"/>
    <property type="match status" value="1"/>
</dbReference>